<dbReference type="RefSeq" id="WP_053230354.1">
    <property type="nucleotide sequence ID" value="NZ_CP011125.1"/>
</dbReference>
<evidence type="ECO:0000313" key="3">
    <source>
        <dbReference type="EMBL" id="AKF03348.1"/>
    </source>
</evidence>
<dbReference type="KEGG" id="samy:DB32_000497"/>
<dbReference type="EMBL" id="CP011125">
    <property type="protein sequence ID" value="AKF03348.1"/>
    <property type="molecule type" value="Genomic_DNA"/>
</dbReference>
<keyword evidence="4" id="KW-1185">Reference proteome</keyword>
<evidence type="ECO:0000313" key="2">
    <source>
        <dbReference type="EMBL" id="AKF02856.1"/>
    </source>
</evidence>
<reference evidence="2 4" key="1">
    <citation type="submission" date="2015-03" db="EMBL/GenBank/DDBJ databases">
        <title>Genome assembly of Sandaracinus amylolyticus DSM 53668.</title>
        <authorList>
            <person name="Sharma G."/>
            <person name="Subramanian S."/>
        </authorList>
    </citation>
    <scope>NUCLEOTIDE SEQUENCE [LARGE SCALE GENOMIC DNA]</scope>
    <source>
        <strain evidence="2 4">DSM 53668</strain>
    </source>
</reference>
<name>A0A0F6VYH8_9BACT</name>
<evidence type="ECO:0000313" key="4">
    <source>
        <dbReference type="Proteomes" id="UP000034883"/>
    </source>
</evidence>
<evidence type="ECO:0000256" key="1">
    <source>
        <dbReference type="SAM" id="MobiDB-lite"/>
    </source>
</evidence>
<accession>A0A0F6VYH8</accession>
<dbReference type="AlphaFoldDB" id="A0A0F6VYH8"/>
<proteinExistence type="predicted"/>
<dbReference type="KEGG" id="samy:DB32_000004"/>
<gene>
    <name evidence="2" type="ORF">DB32_000004</name>
    <name evidence="3" type="ORF">DB32_000497</name>
</gene>
<feature type="region of interest" description="Disordered" evidence="1">
    <location>
        <begin position="1"/>
        <end position="21"/>
    </location>
</feature>
<protein>
    <submittedName>
        <fullName evidence="2">Uncharacterized protein</fullName>
    </submittedName>
</protein>
<dbReference type="Proteomes" id="UP000034883">
    <property type="component" value="Chromosome"/>
</dbReference>
<organism evidence="2 4">
    <name type="scientific">Sandaracinus amylolyticus</name>
    <dbReference type="NCBI Taxonomy" id="927083"/>
    <lineage>
        <taxon>Bacteria</taxon>
        <taxon>Pseudomonadati</taxon>
        <taxon>Myxococcota</taxon>
        <taxon>Polyangia</taxon>
        <taxon>Polyangiales</taxon>
        <taxon>Sandaracinaceae</taxon>
        <taxon>Sandaracinus</taxon>
    </lineage>
</organism>
<dbReference type="EMBL" id="CP011125">
    <property type="protein sequence ID" value="AKF02856.1"/>
    <property type="molecule type" value="Genomic_DNA"/>
</dbReference>
<sequence>MTRSRPTLDISLPTEPFAAQHTPRRDVRTLCRWLEGALPGGSAGIATLLERLHGPLAERRHLVAVALVVAHLRGELRGARWLRLTGTENADPRDIDREMDLVWDALARAKLVRGALRYHPGTTQHGMARFPPRLVPRWVRTNRWSLLGQDDDLLLFEPDYMEPLLRGAAEPGAARRDLARGIVAHAARDAAHAVVAAPRYAGGETLATFAPRYARWAKIARETDALEVAAYLERLASYGAPRTFDAEQALQAFRDLSRCWPAEPKVVRMREVKDGFTGSVPGTSRRPSRVHIDRETGAITRVR</sequence>